<evidence type="ECO:0000313" key="3">
    <source>
        <dbReference type="EMBL" id="PMD18542.1"/>
    </source>
</evidence>
<reference evidence="3 4" key="1">
    <citation type="submission" date="2016-05" db="EMBL/GenBank/DDBJ databases">
        <title>A degradative enzymes factory behind the ericoid mycorrhizal symbiosis.</title>
        <authorList>
            <consortium name="DOE Joint Genome Institute"/>
            <person name="Martino E."/>
            <person name="Morin E."/>
            <person name="Grelet G."/>
            <person name="Kuo A."/>
            <person name="Kohler A."/>
            <person name="Daghino S."/>
            <person name="Barry K."/>
            <person name="Choi C."/>
            <person name="Cichocki N."/>
            <person name="Clum A."/>
            <person name="Copeland A."/>
            <person name="Hainaut M."/>
            <person name="Haridas S."/>
            <person name="Labutti K."/>
            <person name="Lindquist E."/>
            <person name="Lipzen A."/>
            <person name="Khouja H.-R."/>
            <person name="Murat C."/>
            <person name="Ohm R."/>
            <person name="Olson A."/>
            <person name="Spatafora J."/>
            <person name="Veneault-Fourrey C."/>
            <person name="Henrissat B."/>
            <person name="Grigoriev I."/>
            <person name="Martin F."/>
            <person name="Perotto S."/>
        </authorList>
    </citation>
    <scope>NUCLEOTIDE SEQUENCE [LARGE SCALE GENOMIC DNA]</scope>
    <source>
        <strain evidence="3 4">UAMH 7357</strain>
    </source>
</reference>
<dbReference type="AlphaFoldDB" id="A0A2J6PWY0"/>
<dbReference type="PANTHER" id="PTHR10622">
    <property type="entry name" value="HET DOMAIN-CONTAINING PROTEIN"/>
    <property type="match status" value="1"/>
</dbReference>
<dbReference type="PANTHER" id="PTHR10622:SF12">
    <property type="entry name" value="HET DOMAIN-CONTAINING PROTEIN"/>
    <property type="match status" value="1"/>
</dbReference>
<dbReference type="InterPro" id="IPR010730">
    <property type="entry name" value="HET"/>
</dbReference>
<dbReference type="STRING" id="1745343.A0A2J6PWY0"/>
<dbReference type="InterPro" id="IPR058525">
    <property type="entry name" value="DUF8212"/>
</dbReference>
<dbReference type="EMBL" id="KZ613493">
    <property type="protein sequence ID" value="PMD18542.1"/>
    <property type="molecule type" value="Genomic_DNA"/>
</dbReference>
<evidence type="ECO:0000259" key="2">
    <source>
        <dbReference type="Pfam" id="PF26640"/>
    </source>
</evidence>
<name>A0A2J6PWY0_9HELO</name>
<feature type="non-terminal residue" evidence="3">
    <location>
        <position position="291"/>
    </location>
</feature>
<dbReference type="OrthoDB" id="194358at2759"/>
<feature type="domain" description="Heterokaryon incompatibility" evidence="1">
    <location>
        <begin position="23"/>
        <end position="152"/>
    </location>
</feature>
<proteinExistence type="predicted"/>
<sequence length="291" mass="33481">MRLLRTDTTLKLDWVNDENYPKYAALSHTWGPDELKYSDIISGGSIRVLPENFRDKKGFQKVARLAELASSDGYDFCWIDTVCIDDGSSAELGEALNSMYRWYYNAAVCYIFLDDFEWEQTTPNSNSASQACLSPSRFKSCRWFKRGWTLQELIASRNRKFYDKNGFDIGSAAKEIGIDLDRIIEEQTGIELAILRHEKSPKDVNVATRMRWAAGRETTRGEDIAWCLVGIFDIHMPMSYGEGRKKAFRRLQEEILKTSSDESIFAWQSNHPARLKLGLLAESPDQFYDCR</sequence>
<accession>A0A2J6PWY0</accession>
<keyword evidence="4" id="KW-1185">Reference proteome</keyword>
<evidence type="ECO:0000259" key="1">
    <source>
        <dbReference type="Pfam" id="PF06985"/>
    </source>
</evidence>
<dbReference type="Pfam" id="PF26640">
    <property type="entry name" value="DUF8212"/>
    <property type="match status" value="1"/>
</dbReference>
<feature type="domain" description="DUF8212" evidence="2">
    <location>
        <begin position="246"/>
        <end position="271"/>
    </location>
</feature>
<protein>
    <submittedName>
        <fullName evidence="3">HET-domain-containing protein</fullName>
    </submittedName>
</protein>
<gene>
    <name evidence="3" type="ORF">NA56DRAFT_604218</name>
</gene>
<evidence type="ECO:0000313" key="4">
    <source>
        <dbReference type="Proteomes" id="UP000235672"/>
    </source>
</evidence>
<dbReference type="Proteomes" id="UP000235672">
    <property type="component" value="Unassembled WGS sequence"/>
</dbReference>
<organism evidence="3 4">
    <name type="scientific">Hyaloscypha hepaticicola</name>
    <dbReference type="NCBI Taxonomy" id="2082293"/>
    <lineage>
        <taxon>Eukaryota</taxon>
        <taxon>Fungi</taxon>
        <taxon>Dikarya</taxon>
        <taxon>Ascomycota</taxon>
        <taxon>Pezizomycotina</taxon>
        <taxon>Leotiomycetes</taxon>
        <taxon>Helotiales</taxon>
        <taxon>Hyaloscyphaceae</taxon>
        <taxon>Hyaloscypha</taxon>
    </lineage>
</organism>
<dbReference type="Pfam" id="PF06985">
    <property type="entry name" value="HET"/>
    <property type="match status" value="1"/>
</dbReference>